<reference evidence="4" key="3">
    <citation type="journal article" date="2020" name="Curr. Biol.">
        <title>Chromatin organization in early land plants reveals an ancestral association between H3K27me3, transposons, and constitutive heterochromatin.</title>
        <authorList>
            <person name="Montgomery S.A."/>
            <person name="Tanizawa Y."/>
            <person name="Galik B."/>
            <person name="Wang N."/>
            <person name="Ito T."/>
            <person name="Mochizuki T."/>
            <person name="Akimcheva S."/>
            <person name="Bowman J.L."/>
            <person name="Cognat V."/>
            <person name="Marechal-Drouard L."/>
            <person name="Ekker H."/>
            <person name="Hong S.F."/>
            <person name="Kohchi T."/>
            <person name="Lin S.S."/>
            <person name="Liu L.D."/>
            <person name="Nakamura Y."/>
            <person name="Valeeva L.R."/>
            <person name="Shakirov E.V."/>
            <person name="Shippen D.E."/>
            <person name="Wei W.L."/>
            <person name="Yagura M."/>
            <person name="Yamaoka S."/>
            <person name="Yamato K.T."/>
            <person name="Liu C."/>
            <person name="Berger F."/>
        </authorList>
    </citation>
    <scope>NUCLEOTIDE SEQUENCE [LARGE SCALE GENOMIC DNA]</scope>
    <source>
        <strain evidence="4">Tak-1</strain>
    </source>
</reference>
<sequence length="281" mass="31409">MAAPLSLSGCGLSLGASSVPKWARFCSQESTCGKAGVIEQHILLAATPRRSGLTDSPIYVTRQRTPRHSLKILGSATDKKNKIAKLYVTQQKSVPLPCFCDSQGDPQHLRVFLSQPEGRQSMLNTKALDKYEDLGDNKFRCYLPKIDFLSFEVAPVIDLLVAANEDNCQVELLSCKFEGSDIVRSQNERFSASLKNHLVWSTKQNQEVLDVKLELNVFLEVYTLPFTLLPVSAVESPGTLIMQSLVDRLLPLFVDNMFKDYQTWAQTHPKDRSLEENASKT</sequence>
<protein>
    <submittedName>
        <fullName evidence="2">Uncharacterized protein</fullName>
    </submittedName>
</protein>
<dbReference type="EMBL" id="AP019869">
    <property type="protein sequence ID" value="BBN07246.1"/>
    <property type="molecule type" value="Genomic_DNA"/>
</dbReference>
<dbReference type="Proteomes" id="UP000077202">
    <property type="component" value="Unassembled WGS sequence"/>
</dbReference>
<evidence type="ECO:0000313" key="4">
    <source>
        <dbReference type="Proteomes" id="UP001162541"/>
    </source>
</evidence>
<reference evidence="1" key="2">
    <citation type="journal article" date="2019" name="Curr. Biol.">
        <title>Chromatin organization in early land plants reveals an ancestral association between H3K27me3, transposons, and constitutive heterochromatin.</title>
        <authorList>
            <person name="Montgomery S.A."/>
            <person name="Tanizawa Y."/>
            <person name="Galik B."/>
            <person name="Wang N."/>
            <person name="Ito T."/>
            <person name="Mochizuki T."/>
            <person name="Akimcheva S."/>
            <person name="Bowman J."/>
            <person name="Cognat V."/>
            <person name="Drouard L."/>
            <person name="Ekker H."/>
            <person name="Houng S."/>
            <person name="Kohchi T."/>
            <person name="Lin S."/>
            <person name="Liu L.D."/>
            <person name="Nakamura Y."/>
            <person name="Valeeva L.R."/>
            <person name="Shakirov E.V."/>
            <person name="Shippen D.E."/>
            <person name="Wei W."/>
            <person name="Yagura M."/>
            <person name="Yamaoka S."/>
            <person name="Yamato K.T."/>
            <person name="Liu C."/>
            <person name="Berger F."/>
        </authorList>
    </citation>
    <scope>NUCLEOTIDE SEQUENCE [LARGE SCALE GENOMIC DNA]</scope>
    <source>
        <strain evidence="1">Tak-1</strain>
    </source>
</reference>
<proteinExistence type="predicted"/>
<gene>
    <name evidence="2" type="ORF">AXG93_473s1090</name>
    <name evidence="1" type="ORF">Mp_4g02240</name>
</gene>
<dbReference type="Proteomes" id="UP001162541">
    <property type="component" value="Chromosome 4"/>
</dbReference>
<dbReference type="InterPro" id="IPR018971">
    <property type="entry name" value="DUF1997"/>
</dbReference>
<name>A0A176W2F2_MARPO</name>
<reference evidence="2 3" key="1">
    <citation type="submission" date="2016-03" db="EMBL/GenBank/DDBJ databases">
        <title>Mechanisms controlling the formation of the plant cell surface in tip-growing cells are functionally conserved among land plants.</title>
        <authorList>
            <person name="Honkanen S."/>
            <person name="Jones V.A."/>
            <person name="Morieri G."/>
            <person name="Champion C."/>
            <person name="Hetherington A.J."/>
            <person name="Kelly S."/>
            <person name="Saint-Marcoux D."/>
            <person name="Proust H."/>
            <person name="Prescott H."/>
            <person name="Dolan L."/>
        </authorList>
    </citation>
    <scope>NUCLEOTIDE SEQUENCE [LARGE SCALE GENOMIC DNA]</scope>
    <source>
        <strain evidence="3">cv. Tak-1 and cv. Tak-2</strain>
        <tissue evidence="2">Whole gametophyte</tissue>
    </source>
</reference>
<evidence type="ECO:0000313" key="1">
    <source>
        <dbReference type="EMBL" id="BBN07246.1"/>
    </source>
</evidence>
<dbReference type="AlphaFoldDB" id="A0A176W2F2"/>
<organism evidence="2 3">
    <name type="scientific">Marchantia polymorpha subsp. ruderalis</name>
    <dbReference type="NCBI Taxonomy" id="1480154"/>
    <lineage>
        <taxon>Eukaryota</taxon>
        <taxon>Viridiplantae</taxon>
        <taxon>Streptophyta</taxon>
        <taxon>Embryophyta</taxon>
        <taxon>Marchantiophyta</taxon>
        <taxon>Marchantiopsida</taxon>
        <taxon>Marchantiidae</taxon>
        <taxon>Marchantiales</taxon>
        <taxon>Marchantiaceae</taxon>
        <taxon>Marchantia</taxon>
    </lineage>
</organism>
<evidence type="ECO:0000313" key="3">
    <source>
        <dbReference type="Proteomes" id="UP000077202"/>
    </source>
</evidence>
<dbReference type="PANTHER" id="PTHR34131:SF2">
    <property type="entry name" value="FAMILY PROTEIN, PUTATIVE (DUF1997)-RELATED"/>
    <property type="match status" value="1"/>
</dbReference>
<accession>A0A176W2F2</accession>
<dbReference type="EMBL" id="LVLJ01001947">
    <property type="protein sequence ID" value="OAE27238.1"/>
    <property type="molecule type" value="Genomic_DNA"/>
</dbReference>
<dbReference type="PANTHER" id="PTHR34131">
    <property type="entry name" value="(RAP ANNOTATION RELEASE2) GALACTOSE-BINDING LIKE DOMAIN CONTAINING PROTEIN"/>
    <property type="match status" value="1"/>
</dbReference>
<evidence type="ECO:0000313" key="2">
    <source>
        <dbReference type="EMBL" id="OAE27238.1"/>
    </source>
</evidence>
<dbReference type="Pfam" id="PF09366">
    <property type="entry name" value="DUF1997"/>
    <property type="match status" value="1"/>
</dbReference>
<keyword evidence="3" id="KW-1185">Reference proteome</keyword>